<keyword evidence="4" id="KW-1185">Reference proteome</keyword>
<dbReference type="PIRSF" id="PIRSF029886">
    <property type="entry name" value="KBAA"/>
    <property type="match status" value="1"/>
</dbReference>
<dbReference type="GO" id="GO:0045881">
    <property type="term" value="P:positive regulation of sporulation resulting in formation of a cellular spore"/>
    <property type="evidence" value="ECO:0007669"/>
    <property type="project" value="InterPro"/>
</dbReference>
<sequence length="224" mass="25718">MTSRKWVKLFLTTLLWGGVITLFVSFFVQNEHYVTAFNPFSIWEVIILMLMYLGLGFIFSVISQMAFFAYLTVHQFGLGIFRKLWAPIQIVLILFTLFDLVYFRYKSVAEEADVAPFFVLPAALLLFGWAVAYLKAKETNSKAFIPALFFMIVITSVELVPAFQADDSDWVMLMLPAVLFCNTYQLLVLHRLNDGGMKTEAVSPSKTSHKAQKKKKNRKKKSKR</sequence>
<dbReference type="Pfam" id="PF14089">
    <property type="entry name" value="KbaA"/>
    <property type="match status" value="1"/>
</dbReference>
<feature type="transmembrane region" description="Helical" evidence="2">
    <location>
        <begin position="84"/>
        <end position="105"/>
    </location>
</feature>
<accession>A0A0A2USF1</accession>
<feature type="region of interest" description="Disordered" evidence="1">
    <location>
        <begin position="199"/>
        <end position="224"/>
    </location>
</feature>
<proteinExistence type="predicted"/>
<feature type="transmembrane region" description="Helical" evidence="2">
    <location>
        <begin position="117"/>
        <end position="136"/>
    </location>
</feature>
<keyword evidence="2" id="KW-1133">Transmembrane helix</keyword>
<evidence type="ECO:0000256" key="2">
    <source>
        <dbReference type="SAM" id="Phobius"/>
    </source>
</evidence>
<feature type="transmembrane region" description="Helical" evidence="2">
    <location>
        <begin position="40"/>
        <end position="72"/>
    </location>
</feature>
<dbReference type="SMART" id="SM01251">
    <property type="entry name" value="KbaA"/>
    <property type="match status" value="1"/>
</dbReference>
<organism evidence="3 4">
    <name type="scientific">Pontibacillus chungwhensis BH030062</name>
    <dbReference type="NCBI Taxonomy" id="1385513"/>
    <lineage>
        <taxon>Bacteria</taxon>
        <taxon>Bacillati</taxon>
        <taxon>Bacillota</taxon>
        <taxon>Bacilli</taxon>
        <taxon>Bacillales</taxon>
        <taxon>Bacillaceae</taxon>
        <taxon>Pontibacillus</taxon>
    </lineage>
</organism>
<dbReference type="Proteomes" id="UP000030153">
    <property type="component" value="Unassembled WGS sequence"/>
</dbReference>
<comment type="caution">
    <text evidence="3">The sequence shown here is derived from an EMBL/GenBank/DDBJ whole genome shotgun (WGS) entry which is preliminary data.</text>
</comment>
<reference evidence="3 4" key="1">
    <citation type="submission" date="2013-08" db="EMBL/GenBank/DDBJ databases">
        <title>Genome of Pontibacillus chungwhensis.</title>
        <authorList>
            <person name="Wang Q."/>
            <person name="Wang G."/>
        </authorList>
    </citation>
    <scope>NUCLEOTIDE SEQUENCE [LARGE SCALE GENOMIC DNA]</scope>
    <source>
        <strain evidence="3 4">BH030062</strain>
    </source>
</reference>
<gene>
    <name evidence="3" type="ORF">N780_09005</name>
</gene>
<evidence type="ECO:0000313" key="3">
    <source>
        <dbReference type="EMBL" id="KGP89693.1"/>
    </source>
</evidence>
<keyword evidence="2" id="KW-0812">Transmembrane</keyword>
<dbReference type="InterPro" id="IPR024164">
    <property type="entry name" value="KinB-signalling_activ"/>
</dbReference>
<feature type="compositionally biased region" description="Basic residues" evidence="1">
    <location>
        <begin position="207"/>
        <end position="224"/>
    </location>
</feature>
<dbReference type="eggNOG" id="COG2194">
    <property type="taxonomic scope" value="Bacteria"/>
</dbReference>
<feature type="transmembrane region" description="Helical" evidence="2">
    <location>
        <begin position="7"/>
        <end position="28"/>
    </location>
</feature>
<dbReference type="RefSeq" id="WP_052115169.1">
    <property type="nucleotide sequence ID" value="NZ_AVBG01000024.1"/>
</dbReference>
<evidence type="ECO:0000256" key="1">
    <source>
        <dbReference type="SAM" id="MobiDB-lite"/>
    </source>
</evidence>
<dbReference type="STRING" id="1385513.N780_09005"/>
<dbReference type="AlphaFoldDB" id="A0A0A2USF1"/>
<keyword evidence="2" id="KW-0472">Membrane</keyword>
<feature type="transmembrane region" description="Helical" evidence="2">
    <location>
        <begin position="143"/>
        <end position="164"/>
    </location>
</feature>
<protein>
    <submittedName>
        <fullName evidence="3">KinB-signaling pathway activation protein</fullName>
    </submittedName>
</protein>
<name>A0A0A2USF1_9BACI</name>
<feature type="transmembrane region" description="Helical" evidence="2">
    <location>
        <begin position="170"/>
        <end position="189"/>
    </location>
</feature>
<evidence type="ECO:0000313" key="4">
    <source>
        <dbReference type="Proteomes" id="UP000030153"/>
    </source>
</evidence>
<dbReference type="EMBL" id="AVBG01000024">
    <property type="protein sequence ID" value="KGP89693.1"/>
    <property type="molecule type" value="Genomic_DNA"/>
</dbReference>
<dbReference type="OrthoDB" id="2374256at2"/>